<gene>
    <name evidence="1" type="ORF">QG404_03085</name>
</gene>
<evidence type="ECO:0000313" key="2">
    <source>
        <dbReference type="Proteomes" id="UP001231859"/>
    </source>
</evidence>
<reference evidence="1 2" key="1">
    <citation type="submission" date="2023-04" db="EMBL/GenBank/DDBJ databases">
        <title>Genome dynamics across the evolutionary transition to endosymbiosis.</title>
        <authorList>
            <person name="Siozios S."/>
            <person name="Nadal-Jimenez P."/>
            <person name="Azagi T."/>
            <person name="Sprong H."/>
            <person name="Frost C.L."/>
            <person name="Parratt S.R."/>
            <person name="Taylor G."/>
            <person name="Brettell L."/>
            <person name="Lew K.C."/>
            <person name="Croft L."/>
            <person name="King K.C."/>
            <person name="Brockhurst M.A."/>
            <person name="Hypsa V."/>
            <person name="Novakova E."/>
            <person name="Darby A.C."/>
            <person name="Hurst G.D.D."/>
        </authorList>
    </citation>
    <scope>NUCLEOTIDE SEQUENCE [LARGE SCALE GENOMIC DNA]</scope>
    <source>
        <strain evidence="2">aApi_AU</strain>
    </source>
</reference>
<accession>A0ABY8P334</accession>
<dbReference type="Proteomes" id="UP001231859">
    <property type="component" value="Chromosome"/>
</dbReference>
<protein>
    <submittedName>
        <fullName evidence="1">Uncharacterized protein</fullName>
    </submittedName>
</protein>
<proteinExistence type="predicted"/>
<sequence length="216" mass="24761">MPNYNDQFKANPREFIANNTINNIIWFQRAVSSAGTFEQQQRIQMCDAIKEASFDLQIHNKQQNAFELALSNQHSTHGSAINAYWCPFNQGTEYSGFVDVPRINPKHNFIFTPAMNGCSLDVGNSPISKDLIRVFHNQHPNNKKINAFILANTSDNKLIHTFSFAEYGTPIHPNAFNFMFYSHSRWYVISQPQQIDILTLNVTFRPNSTIICQQVT</sequence>
<keyword evidence="2" id="KW-1185">Reference proteome</keyword>
<dbReference type="RefSeq" id="WP_280938939.1">
    <property type="nucleotide sequence ID" value="NZ_CP123759.1"/>
</dbReference>
<name>A0ABY8P334_9GAMM</name>
<evidence type="ECO:0000313" key="1">
    <source>
        <dbReference type="EMBL" id="WGO83910.1"/>
    </source>
</evidence>
<dbReference type="EMBL" id="CP123759">
    <property type="protein sequence ID" value="WGO83910.1"/>
    <property type="molecule type" value="Genomic_DNA"/>
</dbReference>
<organism evidence="1 2">
    <name type="scientific">Arsenophonus apicola</name>
    <dbReference type="NCBI Taxonomy" id="2879119"/>
    <lineage>
        <taxon>Bacteria</taxon>
        <taxon>Pseudomonadati</taxon>
        <taxon>Pseudomonadota</taxon>
        <taxon>Gammaproteobacteria</taxon>
        <taxon>Enterobacterales</taxon>
        <taxon>Morganellaceae</taxon>
        <taxon>Arsenophonus</taxon>
    </lineage>
</organism>